<keyword evidence="5" id="KW-1185">Reference proteome</keyword>
<sequence>MNSRAIAQRHDQIPNLLSTHGELSAGMLAERLHVSVQTILNDLRQLDDGGLIRRRYGKRT</sequence>
<keyword evidence="1" id="KW-0805">Transcription regulation</keyword>
<dbReference type="Proteomes" id="UP000449846">
    <property type="component" value="Unassembled WGS sequence"/>
</dbReference>
<proteinExistence type="predicted"/>
<dbReference type="OrthoDB" id="9814815at2"/>
<dbReference type="InterPro" id="IPR036390">
    <property type="entry name" value="WH_DNA-bd_sf"/>
</dbReference>
<evidence type="ECO:0000313" key="5">
    <source>
        <dbReference type="Proteomes" id="UP000449846"/>
    </source>
</evidence>
<dbReference type="PROSITE" id="PS51000">
    <property type="entry name" value="HTH_DEOR_2"/>
    <property type="match status" value="1"/>
</dbReference>
<evidence type="ECO:0000256" key="2">
    <source>
        <dbReference type="ARBA" id="ARBA00023163"/>
    </source>
</evidence>
<dbReference type="Pfam" id="PF08220">
    <property type="entry name" value="HTH_DeoR"/>
    <property type="match status" value="1"/>
</dbReference>
<evidence type="ECO:0000256" key="1">
    <source>
        <dbReference type="ARBA" id="ARBA00023015"/>
    </source>
</evidence>
<accession>A0A844HMQ3</accession>
<protein>
    <submittedName>
        <fullName evidence="4">DeoR family transcriptional regulator</fullName>
    </submittedName>
</protein>
<dbReference type="SMART" id="SM00420">
    <property type="entry name" value="HTH_DEOR"/>
    <property type="match status" value="1"/>
</dbReference>
<reference evidence="4 5" key="1">
    <citation type="submission" date="2019-11" db="EMBL/GenBank/DDBJ databases">
        <authorList>
            <person name="Dong K."/>
        </authorList>
    </citation>
    <scope>NUCLEOTIDE SEQUENCE [LARGE SCALE GENOMIC DNA]</scope>
    <source>
        <strain evidence="4 5">NBRC 112902</strain>
    </source>
</reference>
<dbReference type="InterPro" id="IPR001034">
    <property type="entry name" value="DeoR_HTH"/>
</dbReference>
<dbReference type="SUPFAM" id="SSF46785">
    <property type="entry name" value="Winged helix' DNA-binding domain"/>
    <property type="match status" value="1"/>
</dbReference>
<dbReference type="AlphaFoldDB" id="A0A844HMQ3"/>
<evidence type="ECO:0000313" key="4">
    <source>
        <dbReference type="EMBL" id="MTH61573.1"/>
    </source>
</evidence>
<dbReference type="InterPro" id="IPR036388">
    <property type="entry name" value="WH-like_DNA-bd_sf"/>
</dbReference>
<feature type="domain" description="HTH deoR-type" evidence="3">
    <location>
        <begin position="6"/>
        <end position="60"/>
    </location>
</feature>
<dbReference type="EMBL" id="WMIG01000017">
    <property type="protein sequence ID" value="MTH61573.1"/>
    <property type="molecule type" value="Genomic_DNA"/>
</dbReference>
<dbReference type="Gene3D" id="1.10.10.10">
    <property type="entry name" value="Winged helix-like DNA-binding domain superfamily/Winged helix DNA-binding domain"/>
    <property type="match status" value="1"/>
</dbReference>
<comment type="caution">
    <text evidence="4">The sequence shown here is derived from an EMBL/GenBank/DDBJ whole genome shotgun (WGS) entry which is preliminary data.</text>
</comment>
<dbReference type="GO" id="GO:0003700">
    <property type="term" value="F:DNA-binding transcription factor activity"/>
    <property type="evidence" value="ECO:0007669"/>
    <property type="project" value="InterPro"/>
</dbReference>
<name>A0A844HMQ3_9RHOB</name>
<evidence type="ECO:0000259" key="3">
    <source>
        <dbReference type="PROSITE" id="PS51000"/>
    </source>
</evidence>
<keyword evidence="2" id="KW-0804">Transcription</keyword>
<gene>
    <name evidence="4" type="ORF">GL300_20365</name>
</gene>
<organism evidence="4 5">
    <name type="scientific">Paracoccus litorisediminis</name>
    <dbReference type="NCBI Taxonomy" id="2006130"/>
    <lineage>
        <taxon>Bacteria</taxon>
        <taxon>Pseudomonadati</taxon>
        <taxon>Pseudomonadota</taxon>
        <taxon>Alphaproteobacteria</taxon>
        <taxon>Rhodobacterales</taxon>
        <taxon>Paracoccaceae</taxon>
        <taxon>Paracoccus</taxon>
    </lineage>
</organism>